<dbReference type="EMBL" id="CM035408">
    <property type="protein sequence ID" value="KAH7441535.1"/>
    <property type="molecule type" value="Genomic_DNA"/>
</dbReference>
<protein>
    <submittedName>
        <fullName evidence="2">Uncharacterized protein</fullName>
    </submittedName>
</protein>
<name>A0A8T2V709_CERRI</name>
<feature type="transmembrane region" description="Helical" evidence="1">
    <location>
        <begin position="55"/>
        <end position="76"/>
    </location>
</feature>
<comment type="caution">
    <text evidence="2">The sequence shown here is derived from an EMBL/GenBank/DDBJ whole genome shotgun (WGS) entry which is preliminary data.</text>
</comment>
<keyword evidence="3" id="KW-1185">Reference proteome</keyword>
<accession>A0A8T2V709</accession>
<reference evidence="2" key="1">
    <citation type="submission" date="2021-08" db="EMBL/GenBank/DDBJ databases">
        <title>WGS assembly of Ceratopteris richardii.</title>
        <authorList>
            <person name="Marchant D.B."/>
            <person name="Chen G."/>
            <person name="Jenkins J."/>
            <person name="Shu S."/>
            <person name="Leebens-Mack J."/>
            <person name="Grimwood J."/>
            <person name="Schmutz J."/>
            <person name="Soltis P."/>
            <person name="Soltis D."/>
            <person name="Chen Z.-H."/>
        </authorList>
    </citation>
    <scope>NUCLEOTIDE SEQUENCE</scope>
    <source>
        <strain evidence="2">Whitten #5841</strain>
        <tissue evidence="2">Leaf</tissue>
    </source>
</reference>
<organism evidence="2 3">
    <name type="scientific">Ceratopteris richardii</name>
    <name type="common">Triangle waterfern</name>
    <dbReference type="NCBI Taxonomy" id="49495"/>
    <lineage>
        <taxon>Eukaryota</taxon>
        <taxon>Viridiplantae</taxon>
        <taxon>Streptophyta</taxon>
        <taxon>Embryophyta</taxon>
        <taxon>Tracheophyta</taxon>
        <taxon>Polypodiopsida</taxon>
        <taxon>Polypodiidae</taxon>
        <taxon>Polypodiales</taxon>
        <taxon>Pteridineae</taxon>
        <taxon>Pteridaceae</taxon>
        <taxon>Parkerioideae</taxon>
        <taxon>Ceratopteris</taxon>
    </lineage>
</organism>
<evidence type="ECO:0000313" key="3">
    <source>
        <dbReference type="Proteomes" id="UP000825935"/>
    </source>
</evidence>
<keyword evidence="1" id="KW-1133">Transmembrane helix</keyword>
<keyword evidence="1" id="KW-0472">Membrane</keyword>
<evidence type="ECO:0000256" key="1">
    <source>
        <dbReference type="SAM" id="Phobius"/>
    </source>
</evidence>
<proteinExistence type="predicted"/>
<gene>
    <name evidence="2" type="ORF">KP509_03G042200</name>
</gene>
<sequence>MGDDKTNNLVRASNTGWATAFSVLLSRAWQQRMKDQHWSLEVESLLKEFLQSIELFILPEAVEIVLFLFSWVWNFLAKTKIRVLHALTWWFHTKPFVARGLCEGAIDSLKYATSWLAILSVRFSFILLSAGEANVRDICDRPHSLPRCATLRKNGSP</sequence>
<dbReference type="AlphaFoldDB" id="A0A8T2V709"/>
<keyword evidence="1" id="KW-0812">Transmembrane</keyword>
<evidence type="ECO:0000313" key="2">
    <source>
        <dbReference type="EMBL" id="KAH7441535.1"/>
    </source>
</evidence>
<dbReference type="Proteomes" id="UP000825935">
    <property type="component" value="Chromosome 3"/>
</dbReference>